<keyword evidence="4" id="KW-0472">Membrane</keyword>
<comment type="subcellular location">
    <subcellularLocation>
        <location evidence="1">Membrane</location>
    </subcellularLocation>
</comment>
<dbReference type="InterPro" id="IPR026910">
    <property type="entry name" value="Shisa"/>
</dbReference>
<evidence type="ECO:0000313" key="7">
    <source>
        <dbReference type="Proteomes" id="UP001221898"/>
    </source>
</evidence>
<keyword evidence="7" id="KW-1185">Reference proteome</keyword>
<dbReference type="GO" id="GO:0045211">
    <property type="term" value="C:postsynaptic membrane"/>
    <property type="evidence" value="ECO:0007669"/>
    <property type="project" value="TreeGrafter"/>
</dbReference>
<organism evidence="6 7">
    <name type="scientific">Aldrovandia affinis</name>
    <dbReference type="NCBI Taxonomy" id="143900"/>
    <lineage>
        <taxon>Eukaryota</taxon>
        <taxon>Metazoa</taxon>
        <taxon>Chordata</taxon>
        <taxon>Craniata</taxon>
        <taxon>Vertebrata</taxon>
        <taxon>Euteleostomi</taxon>
        <taxon>Actinopterygii</taxon>
        <taxon>Neopterygii</taxon>
        <taxon>Teleostei</taxon>
        <taxon>Notacanthiformes</taxon>
        <taxon>Halosauridae</taxon>
        <taxon>Aldrovandia</taxon>
    </lineage>
</organism>
<evidence type="ECO:0000313" key="6">
    <source>
        <dbReference type="EMBL" id="KAJ8384017.1"/>
    </source>
</evidence>
<evidence type="ECO:0000256" key="1">
    <source>
        <dbReference type="ARBA" id="ARBA00004370"/>
    </source>
</evidence>
<dbReference type="GO" id="GO:0048172">
    <property type="term" value="P:regulation of short-term neuronal synaptic plasticity"/>
    <property type="evidence" value="ECO:0007669"/>
    <property type="project" value="TreeGrafter"/>
</dbReference>
<keyword evidence="3" id="KW-1133">Transmembrane helix</keyword>
<dbReference type="GO" id="GO:0014069">
    <property type="term" value="C:postsynaptic density"/>
    <property type="evidence" value="ECO:0007669"/>
    <property type="project" value="TreeGrafter"/>
</dbReference>
<dbReference type="GO" id="GO:0032281">
    <property type="term" value="C:AMPA glutamate receptor complex"/>
    <property type="evidence" value="ECO:0007669"/>
    <property type="project" value="TreeGrafter"/>
</dbReference>
<dbReference type="AlphaFoldDB" id="A0AAD7RH70"/>
<gene>
    <name evidence="6" type="ORF">AAFF_G00212610</name>
</gene>
<proteinExistence type="predicted"/>
<dbReference type="Proteomes" id="UP001221898">
    <property type="component" value="Unassembled WGS sequence"/>
</dbReference>
<comment type="caution">
    <text evidence="6">The sequence shown here is derived from an EMBL/GenBank/DDBJ whole genome shotgun (WGS) entry which is preliminary data.</text>
</comment>
<evidence type="ECO:0000256" key="2">
    <source>
        <dbReference type="ARBA" id="ARBA00022692"/>
    </source>
</evidence>
<protein>
    <submittedName>
        <fullName evidence="6">Uncharacterized protein</fullName>
    </submittedName>
</protein>
<evidence type="ECO:0000256" key="5">
    <source>
        <dbReference type="SAM" id="MobiDB-lite"/>
    </source>
</evidence>
<evidence type="ECO:0000256" key="3">
    <source>
        <dbReference type="ARBA" id="ARBA00022989"/>
    </source>
</evidence>
<reference evidence="6" key="1">
    <citation type="journal article" date="2023" name="Science">
        <title>Genome structures resolve the early diversification of teleost fishes.</title>
        <authorList>
            <person name="Parey E."/>
            <person name="Louis A."/>
            <person name="Montfort J."/>
            <person name="Bouchez O."/>
            <person name="Roques C."/>
            <person name="Iampietro C."/>
            <person name="Lluch J."/>
            <person name="Castinel A."/>
            <person name="Donnadieu C."/>
            <person name="Desvignes T."/>
            <person name="Floi Bucao C."/>
            <person name="Jouanno E."/>
            <person name="Wen M."/>
            <person name="Mejri S."/>
            <person name="Dirks R."/>
            <person name="Jansen H."/>
            <person name="Henkel C."/>
            <person name="Chen W.J."/>
            <person name="Zahm M."/>
            <person name="Cabau C."/>
            <person name="Klopp C."/>
            <person name="Thompson A.W."/>
            <person name="Robinson-Rechavi M."/>
            <person name="Braasch I."/>
            <person name="Lecointre G."/>
            <person name="Bobe J."/>
            <person name="Postlethwait J.H."/>
            <person name="Berthelot C."/>
            <person name="Roest Crollius H."/>
            <person name="Guiguen Y."/>
        </authorList>
    </citation>
    <scope>NUCLEOTIDE SEQUENCE</scope>
    <source>
        <strain evidence="6">NC1722</strain>
    </source>
</reference>
<feature type="compositionally biased region" description="Basic and acidic residues" evidence="5">
    <location>
        <begin position="1"/>
        <end position="16"/>
    </location>
</feature>
<dbReference type="EMBL" id="JAINUG010000281">
    <property type="protein sequence ID" value="KAJ8384017.1"/>
    <property type="molecule type" value="Genomic_DNA"/>
</dbReference>
<keyword evidence="2" id="KW-0812">Transmembrane</keyword>
<dbReference type="PANTHER" id="PTHR31774">
    <property type="entry name" value="PROTEIN SHISA-9-RELATED"/>
    <property type="match status" value="1"/>
</dbReference>
<feature type="compositionally biased region" description="Polar residues" evidence="5">
    <location>
        <begin position="18"/>
        <end position="32"/>
    </location>
</feature>
<dbReference type="GO" id="GO:0032591">
    <property type="term" value="C:dendritic spine membrane"/>
    <property type="evidence" value="ECO:0007669"/>
    <property type="project" value="TreeGrafter"/>
</dbReference>
<evidence type="ECO:0000256" key="4">
    <source>
        <dbReference type="ARBA" id="ARBA00023136"/>
    </source>
</evidence>
<feature type="region of interest" description="Disordered" evidence="5">
    <location>
        <begin position="1"/>
        <end position="54"/>
    </location>
</feature>
<sequence length="192" mass="21047">MKGETHARLRARECAGRRNQNAVSKGSSQRAQFHSEDEDSARRHEQPSAKDISNKYASLKAVAEKASDNYYSNRRQMVDFALKGSLPLQPASLDSGAPYSAEMVCPKQNGHRAKSGGRSHAAHALAYASNTISSPGLGVARGWGASETLGRRQSYGAKRHYGLEQHNLRTAQSQHFTTQPYFITNSKTEVTV</sequence>
<dbReference type="PANTHER" id="PTHR31774:SF1">
    <property type="entry name" value="PROTEIN SHISA-9"/>
    <property type="match status" value="1"/>
</dbReference>
<accession>A0AAD7RH70</accession>
<name>A0AAD7RH70_9TELE</name>